<feature type="chain" id="PRO_5047386423" description="Lipoprotein" evidence="1">
    <location>
        <begin position="23"/>
        <end position="65"/>
    </location>
</feature>
<dbReference type="Proteomes" id="UP000568486">
    <property type="component" value="Unassembled WGS sequence"/>
</dbReference>
<organism evidence="2 3">
    <name type="scientific">Brucella ciceri</name>
    <dbReference type="NCBI Taxonomy" id="391287"/>
    <lineage>
        <taxon>Bacteria</taxon>
        <taxon>Pseudomonadati</taxon>
        <taxon>Pseudomonadota</taxon>
        <taxon>Alphaproteobacteria</taxon>
        <taxon>Hyphomicrobiales</taxon>
        <taxon>Brucellaceae</taxon>
        <taxon>Brucella/Ochrobactrum group</taxon>
        <taxon>Brucella</taxon>
    </lineage>
</organism>
<evidence type="ECO:0000256" key="1">
    <source>
        <dbReference type="SAM" id="SignalP"/>
    </source>
</evidence>
<name>A0ABX1DW31_9HYPH</name>
<comment type="caution">
    <text evidence="2">The sequence shown here is derived from an EMBL/GenBank/DDBJ whole genome shotgun (WGS) entry which is preliminary data.</text>
</comment>
<dbReference type="PROSITE" id="PS51257">
    <property type="entry name" value="PROKAR_LIPOPROTEIN"/>
    <property type="match status" value="1"/>
</dbReference>
<feature type="signal peptide" evidence="1">
    <location>
        <begin position="1"/>
        <end position="22"/>
    </location>
</feature>
<protein>
    <recommendedName>
        <fullName evidence="4">Lipoprotein</fullName>
    </recommendedName>
</protein>
<keyword evidence="1" id="KW-0732">Signal</keyword>
<accession>A0ABX1DW31</accession>
<dbReference type="EMBL" id="JAAVLR010000002">
    <property type="protein sequence ID" value="NKC29149.1"/>
    <property type="molecule type" value="Genomic_DNA"/>
</dbReference>
<evidence type="ECO:0008006" key="4">
    <source>
        <dbReference type="Google" id="ProtNLM"/>
    </source>
</evidence>
<dbReference type="RefSeq" id="WP_374846641.1">
    <property type="nucleotide sequence ID" value="NZ_JBHEEV010000012.1"/>
</dbReference>
<sequence length="65" mass="7327">MKALVFTSLALLVLSGCTSNRAPDHEYKEVRCKQLLSRTEYPAIREIERVQARTEAAQLGCYQLG</sequence>
<evidence type="ECO:0000313" key="3">
    <source>
        <dbReference type="Proteomes" id="UP000568486"/>
    </source>
</evidence>
<keyword evidence="3" id="KW-1185">Reference proteome</keyword>
<gene>
    <name evidence="2" type="ORF">HED52_21640</name>
</gene>
<reference evidence="2 3" key="1">
    <citation type="submission" date="2020-03" db="EMBL/GenBank/DDBJ databases">
        <title>Whole genome sequencing of clinical and environmental type strains of Ochrobactrum.</title>
        <authorList>
            <person name="Dharne M."/>
        </authorList>
    </citation>
    <scope>NUCLEOTIDE SEQUENCE [LARGE SCALE GENOMIC DNA]</scope>
    <source>
        <strain evidence="2 3">DSM 22292</strain>
    </source>
</reference>
<evidence type="ECO:0000313" key="2">
    <source>
        <dbReference type="EMBL" id="NKC29149.1"/>
    </source>
</evidence>
<proteinExistence type="predicted"/>